<dbReference type="Proteomes" id="UP000238296">
    <property type="component" value="Unassembled WGS sequence"/>
</dbReference>
<organism evidence="2 3">
    <name type="scientific">Mycobacterium talmoniae</name>
    <dbReference type="NCBI Taxonomy" id="1858794"/>
    <lineage>
        <taxon>Bacteria</taxon>
        <taxon>Bacillati</taxon>
        <taxon>Actinomycetota</taxon>
        <taxon>Actinomycetes</taxon>
        <taxon>Mycobacteriales</taxon>
        <taxon>Mycobacteriaceae</taxon>
        <taxon>Mycobacterium</taxon>
    </lineage>
</organism>
<dbReference type="AlphaFoldDB" id="A0A2S8BJK0"/>
<protein>
    <submittedName>
        <fullName evidence="2">Uncharacterized protein</fullName>
    </submittedName>
</protein>
<evidence type="ECO:0000313" key="2">
    <source>
        <dbReference type="EMBL" id="PQM46786.1"/>
    </source>
</evidence>
<name>A0A2S8BJK0_9MYCO</name>
<feature type="compositionally biased region" description="Polar residues" evidence="1">
    <location>
        <begin position="29"/>
        <end position="52"/>
    </location>
</feature>
<comment type="caution">
    <text evidence="2">The sequence shown here is derived from an EMBL/GenBank/DDBJ whole genome shotgun (WGS) entry which is preliminary data.</text>
</comment>
<feature type="compositionally biased region" description="Polar residues" evidence="1">
    <location>
        <begin position="60"/>
        <end position="75"/>
    </location>
</feature>
<evidence type="ECO:0000256" key="1">
    <source>
        <dbReference type="SAM" id="MobiDB-lite"/>
    </source>
</evidence>
<evidence type="ECO:0000313" key="3">
    <source>
        <dbReference type="Proteomes" id="UP000238296"/>
    </source>
</evidence>
<gene>
    <name evidence="2" type="ORF">C1Y40_03041</name>
</gene>
<dbReference type="EMBL" id="PPEA01000434">
    <property type="protein sequence ID" value="PQM46786.1"/>
    <property type="molecule type" value="Genomic_DNA"/>
</dbReference>
<proteinExistence type="predicted"/>
<feature type="compositionally biased region" description="Polar residues" evidence="1">
    <location>
        <begin position="7"/>
        <end position="20"/>
    </location>
</feature>
<feature type="region of interest" description="Disordered" evidence="1">
    <location>
        <begin position="1"/>
        <end position="75"/>
    </location>
</feature>
<sequence>MERTGRASRTPSTNSVSRTLADQAARAWSATNDSTISPQRQPPSQLAPNGTGRTPLKPNAANTCSGGRSTVTPLA</sequence>
<accession>A0A2S8BJK0</accession>
<reference evidence="2 3" key="1">
    <citation type="journal article" date="2017" name="Int. J. Syst. Evol. Microbiol.">
        <title>Mycobacterium talmoniae sp. nov., a slowly growing mycobacterium isolated from human respiratory samples.</title>
        <authorList>
            <person name="Davidson R.M."/>
            <person name="DeGroote M.A."/>
            <person name="Marola J.L."/>
            <person name="Buss S."/>
            <person name="Jones V."/>
            <person name="McNeil M.R."/>
            <person name="Freifeld A.G."/>
            <person name="Elaine Epperson L."/>
            <person name="Hasan N.A."/>
            <person name="Jackson M."/>
            <person name="Iwen P.C."/>
            <person name="Salfinger M."/>
            <person name="Strong M."/>
        </authorList>
    </citation>
    <scope>NUCLEOTIDE SEQUENCE [LARGE SCALE GENOMIC DNA]</scope>
    <source>
        <strain evidence="2 3">ATCC BAA-2683</strain>
    </source>
</reference>